<organism evidence="1 2">
    <name type="scientific">Physocladia obscura</name>
    <dbReference type="NCBI Taxonomy" id="109957"/>
    <lineage>
        <taxon>Eukaryota</taxon>
        <taxon>Fungi</taxon>
        <taxon>Fungi incertae sedis</taxon>
        <taxon>Chytridiomycota</taxon>
        <taxon>Chytridiomycota incertae sedis</taxon>
        <taxon>Chytridiomycetes</taxon>
        <taxon>Chytridiales</taxon>
        <taxon>Chytriomycetaceae</taxon>
        <taxon>Physocladia</taxon>
    </lineage>
</organism>
<proteinExistence type="predicted"/>
<comment type="caution">
    <text evidence="1">The sequence shown here is derived from an EMBL/GenBank/DDBJ whole genome shotgun (WGS) entry which is preliminary data.</text>
</comment>
<protein>
    <submittedName>
        <fullName evidence="1">Uncharacterized protein</fullName>
    </submittedName>
</protein>
<gene>
    <name evidence="1" type="ORF">HK100_003910</name>
</gene>
<dbReference type="EMBL" id="JADGJH010002009">
    <property type="protein sequence ID" value="KAJ3105304.1"/>
    <property type="molecule type" value="Genomic_DNA"/>
</dbReference>
<feature type="non-terminal residue" evidence="1">
    <location>
        <position position="72"/>
    </location>
</feature>
<keyword evidence="2" id="KW-1185">Reference proteome</keyword>
<evidence type="ECO:0000313" key="1">
    <source>
        <dbReference type="EMBL" id="KAJ3105304.1"/>
    </source>
</evidence>
<sequence length="72" mass="8329">MSRRKSSRLNLTQAKENIKPLKWNQKKPQVDSQTLFEQVFKHGFKKLPQNGFKKPVSLLIPVANPENIEAVE</sequence>
<dbReference type="AlphaFoldDB" id="A0AAD5XCX8"/>
<name>A0AAD5XCX8_9FUNG</name>
<accession>A0AAD5XCX8</accession>
<dbReference type="Proteomes" id="UP001211907">
    <property type="component" value="Unassembled WGS sequence"/>
</dbReference>
<reference evidence="1" key="1">
    <citation type="submission" date="2020-05" db="EMBL/GenBank/DDBJ databases">
        <title>Phylogenomic resolution of chytrid fungi.</title>
        <authorList>
            <person name="Stajich J.E."/>
            <person name="Amses K."/>
            <person name="Simmons R."/>
            <person name="Seto K."/>
            <person name="Myers J."/>
            <person name="Bonds A."/>
            <person name="Quandt C.A."/>
            <person name="Barry K."/>
            <person name="Liu P."/>
            <person name="Grigoriev I."/>
            <person name="Longcore J.E."/>
            <person name="James T.Y."/>
        </authorList>
    </citation>
    <scope>NUCLEOTIDE SEQUENCE</scope>
    <source>
        <strain evidence="1">JEL0513</strain>
    </source>
</reference>
<evidence type="ECO:0000313" key="2">
    <source>
        <dbReference type="Proteomes" id="UP001211907"/>
    </source>
</evidence>